<dbReference type="PRINTS" id="PR01764">
    <property type="entry name" value="MAPKPHPHTASE"/>
</dbReference>
<dbReference type="CDD" id="cd01446">
    <property type="entry name" value="DSP_MapKP"/>
    <property type="match status" value="1"/>
</dbReference>
<dbReference type="InterPro" id="IPR001763">
    <property type="entry name" value="Rhodanese-like_dom"/>
</dbReference>
<dbReference type="EC" id="3.1.3.48" evidence="2"/>
<evidence type="ECO:0000313" key="6">
    <source>
        <dbReference type="Proteomes" id="UP001152795"/>
    </source>
</evidence>
<evidence type="ECO:0000256" key="2">
    <source>
        <dbReference type="ARBA" id="ARBA00013064"/>
    </source>
</evidence>
<comment type="similarity">
    <text evidence="1">Belongs to the protein-tyrosine phosphatase family. Non-receptor class dual specificity subfamily.</text>
</comment>
<keyword evidence="3" id="KW-0378">Hydrolase</keyword>
<dbReference type="InterPro" id="IPR000387">
    <property type="entry name" value="Tyr_Pase_dom"/>
</dbReference>
<dbReference type="AlphaFoldDB" id="A0A7D9H6N0"/>
<dbReference type="GO" id="GO:0008330">
    <property type="term" value="F:protein tyrosine/threonine phosphatase activity"/>
    <property type="evidence" value="ECO:0007669"/>
    <property type="project" value="TreeGrafter"/>
</dbReference>
<proteinExistence type="inferred from homology"/>
<keyword evidence="6" id="KW-1185">Reference proteome</keyword>
<reference evidence="5" key="1">
    <citation type="submission" date="2020-04" db="EMBL/GenBank/DDBJ databases">
        <authorList>
            <person name="Alioto T."/>
            <person name="Alioto T."/>
            <person name="Gomez Garrido J."/>
        </authorList>
    </citation>
    <scope>NUCLEOTIDE SEQUENCE</scope>
    <source>
        <strain evidence="5">A484AB</strain>
    </source>
</reference>
<keyword evidence="4" id="KW-0904">Protein phosphatase</keyword>
<dbReference type="InterPro" id="IPR020422">
    <property type="entry name" value="TYR_PHOSPHATASE_DUAL_dom"/>
</dbReference>
<dbReference type="Gene3D" id="3.40.250.10">
    <property type="entry name" value="Rhodanese-like domain"/>
    <property type="match status" value="1"/>
</dbReference>
<dbReference type="InterPro" id="IPR036873">
    <property type="entry name" value="Rhodanese-like_dom_sf"/>
</dbReference>
<dbReference type="GO" id="GO:0033550">
    <property type="term" value="F:MAP kinase tyrosine phosphatase activity"/>
    <property type="evidence" value="ECO:0007669"/>
    <property type="project" value="TreeGrafter"/>
</dbReference>
<dbReference type="SUPFAM" id="SSF52799">
    <property type="entry name" value="(Phosphotyrosine protein) phosphatases II"/>
    <property type="match status" value="1"/>
</dbReference>
<dbReference type="Gene3D" id="3.90.190.10">
    <property type="entry name" value="Protein tyrosine phosphatase superfamily"/>
    <property type="match status" value="1"/>
</dbReference>
<evidence type="ECO:0000256" key="1">
    <source>
        <dbReference type="ARBA" id="ARBA00008601"/>
    </source>
</evidence>
<name>A0A7D9H6N0_PARCT</name>
<dbReference type="GO" id="GO:0017017">
    <property type="term" value="F:MAP kinase tyrosine/serine/threonine phosphatase activity"/>
    <property type="evidence" value="ECO:0007669"/>
    <property type="project" value="InterPro"/>
</dbReference>
<evidence type="ECO:0000256" key="3">
    <source>
        <dbReference type="ARBA" id="ARBA00022801"/>
    </source>
</evidence>
<dbReference type="SUPFAM" id="SSF52821">
    <property type="entry name" value="Rhodanese/Cell cycle control phosphatase"/>
    <property type="match status" value="1"/>
</dbReference>
<dbReference type="PROSITE" id="PS00383">
    <property type="entry name" value="TYR_PHOSPHATASE_1"/>
    <property type="match status" value="1"/>
</dbReference>
<protein>
    <recommendedName>
        <fullName evidence="2">protein-tyrosine-phosphatase</fullName>
        <ecNumber evidence="2">3.1.3.48</ecNumber>
    </recommendedName>
</protein>
<dbReference type="GO" id="GO:0005737">
    <property type="term" value="C:cytoplasm"/>
    <property type="evidence" value="ECO:0007669"/>
    <property type="project" value="TreeGrafter"/>
</dbReference>
<gene>
    <name evidence="5" type="ORF">PACLA_8A066804</name>
</gene>
<dbReference type="PROSITE" id="PS50056">
    <property type="entry name" value="TYR_PHOSPHATASE_2"/>
    <property type="match status" value="1"/>
</dbReference>
<dbReference type="InterPro" id="IPR000340">
    <property type="entry name" value="Dual-sp_phosphatase_cat-dom"/>
</dbReference>
<dbReference type="PANTHER" id="PTHR10159:SF519">
    <property type="entry name" value="DUAL SPECIFICITY PROTEIN PHOSPHATASE MPK3"/>
    <property type="match status" value="1"/>
</dbReference>
<dbReference type="InterPro" id="IPR029021">
    <property type="entry name" value="Prot-tyrosine_phosphatase-like"/>
</dbReference>
<dbReference type="PANTHER" id="PTHR10159">
    <property type="entry name" value="DUAL SPECIFICITY PROTEIN PHOSPHATASE"/>
    <property type="match status" value="1"/>
</dbReference>
<accession>A0A7D9H6N0</accession>
<comment type="caution">
    <text evidence="5">The sequence shown here is derived from an EMBL/GenBank/DDBJ whole genome shotgun (WGS) entry which is preliminary data.</text>
</comment>
<sequence>MVTVIKQRFVLEYTAGESTCRIMSRKSDGSCNGNGSRPNSGKTGERSGCFFANIKSILPCELSKLIAGDSAKTDELVLIDCQSFGEYSSSHITGALHLNCTGLVKRRLTQGKVKLHDLFSCDQSKERFLQAKVTNRPVIVYDNACDSIEVSSSSKPISLITRTLLNEGTNTLILQGGLKEFVQQHQNLCESVCHATKYEPTVVEKLVGATHKLTTATSERDVCNGSVANGPPVSEIIPRLFIGNKISASDESLIDRLDIKYILNVTKDHPNYFQHRPDLIYKQISVNDSSKEDIGMHFEDALRFIDEGRKKGKGVLVHCQAGISRSATVVIAFLMKHERLTLNDAYRLVKEKRPVISPNLNFMGSLLKFEKTSYRC</sequence>
<dbReference type="SMART" id="SM00195">
    <property type="entry name" value="DSPc"/>
    <property type="match status" value="1"/>
</dbReference>
<dbReference type="InterPro" id="IPR016130">
    <property type="entry name" value="Tyr_Pase_AS"/>
</dbReference>
<organism evidence="5 6">
    <name type="scientific">Paramuricea clavata</name>
    <name type="common">Red gorgonian</name>
    <name type="synonym">Violescent sea-whip</name>
    <dbReference type="NCBI Taxonomy" id="317549"/>
    <lineage>
        <taxon>Eukaryota</taxon>
        <taxon>Metazoa</taxon>
        <taxon>Cnidaria</taxon>
        <taxon>Anthozoa</taxon>
        <taxon>Octocorallia</taxon>
        <taxon>Malacalcyonacea</taxon>
        <taxon>Plexauridae</taxon>
        <taxon>Paramuricea</taxon>
    </lineage>
</organism>
<dbReference type="Proteomes" id="UP001152795">
    <property type="component" value="Unassembled WGS sequence"/>
</dbReference>
<dbReference type="InterPro" id="IPR008343">
    <property type="entry name" value="MKP"/>
</dbReference>
<evidence type="ECO:0000256" key="4">
    <source>
        <dbReference type="ARBA" id="ARBA00022912"/>
    </source>
</evidence>
<dbReference type="GO" id="GO:0043409">
    <property type="term" value="P:negative regulation of MAPK cascade"/>
    <property type="evidence" value="ECO:0007669"/>
    <property type="project" value="TreeGrafter"/>
</dbReference>
<dbReference type="EMBL" id="CACRXK020000018">
    <property type="protein sequence ID" value="CAB3976878.1"/>
    <property type="molecule type" value="Genomic_DNA"/>
</dbReference>
<dbReference type="Pfam" id="PF00581">
    <property type="entry name" value="Rhodanese"/>
    <property type="match status" value="1"/>
</dbReference>
<dbReference type="PROSITE" id="PS50206">
    <property type="entry name" value="RHODANESE_3"/>
    <property type="match status" value="1"/>
</dbReference>
<evidence type="ECO:0000313" key="5">
    <source>
        <dbReference type="EMBL" id="CAB3976878.1"/>
    </source>
</evidence>
<dbReference type="SMART" id="SM00450">
    <property type="entry name" value="RHOD"/>
    <property type="match status" value="1"/>
</dbReference>
<dbReference type="OrthoDB" id="165342at2759"/>
<dbReference type="Pfam" id="PF00782">
    <property type="entry name" value="DSPc"/>
    <property type="match status" value="1"/>
</dbReference>
<dbReference type="PROSITE" id="PS50054">
    <property type="entry name" value="TYR_PHOSPHATASE_DUAL"/>
    <property type="match status" value="1"/>
</dbReference>